<comment type="caution">
    <text evidence="3">The sequence shown here is derived from an EMBL/GenBank/DDBJ whole genome shotgun (WGS) entry which is preliminary data.</text>
</comment>
<keyword evidence="1" id="KW-0175">Coiled coil</keyword>
<keyword evidence="2" id="KW-0812">Transmembrane</keyword>
<feature type="transmembrane region" description="Helical" evidence="2">
    <location>
        <begin position="68"/>
        <end position="92"/>
    </location>
</feature>
<evidence type="ECO:0000256" key="2">
    <source>
        <dbReference type="SAM" id="Phobius"/>
    </source>
</evidence>
<feature type="transmembrane region" description="Helical" evidence="2">
    <location>
        <begin position="122"/>
        <end position="139"/>
    </location>
</feature>
<dbReference type="AlphaFoldDB" id="A0A520XF96"/>
<feature type="coiled-coil region" evidence="1">
    <location>
        <begin position="2"/>
        <end position="36"/>
    </location>
</feature>
<evidence type="ECO:0000313" key="4">
    <source>
        <dbReference type="Proteomes" id="UP000322454"/>
    </source>
</evidence>
<reference evidence="3 4" key="1">
    <citation type="submission" date="2019-01" db="EMBL/GenBank/DDBJ databases">
        <title>Insights into ecological role of a new deltaproteobacterial order Candidatus Sinidesulfobacterales (Sva0485) by metagenomics and metatranscriptomics.</title>
        <authorList>
            <person name="Tan S."/>
            <person name="Liu J."/>
            <person name="Fang Y."/>
            <person name="Hedlund B."/>
            <person name="Lian Z.-H."/>
            <person name="Huang L.-Y."/>
            <person name="Li J.-T."/>
            <person name="Huang L.-N."/>
            <person name="Li W.-J."/>
            <person name="Jiang H.-C."/>
            <person name="Dong H.-L."/>
            <person name="Shu W.-S."/>
        </authorList>
    </citation>
    <scope>NUCLEOTIDE SEQUENCE [LARGE SCALE GENOMIC DNA]</scope>
    <source>
        <strain evidence="3">AP4</strain>
    </source>
</reference>
<keyword evidence="2" id="KW-0472">Membrane</keyword>
<dbReference type="EMBL" id="SHMQ01000005">
    <property type="protein sequence ID" value="RZV39863.1"/>
    <property type="molecule type" value="Genomic_DNA"/>
</dbReference>
<keyword evidence="2" id="KW-1133">Transmembrane helix</keyword>
<evidence type="ECO:0000256" key="1">
    <source>
        <dbReference type="SAM" id="Coils"/>
    </source>
</evidence>
<gene>
    <name evidence="3" type="ORF">EVJ48_02780</name>
</gene>
<organism evidence="3 4">
    <name type="scientific">Candidatus Acidulodesulfobacterium acidiphilum</name>
    <dbReference type="NCBI Taxonomy" id="2597224"/>
    <lineage>
        <taxon>Bacteria</taxon>
        <taxon>Deltaproteobacteria</taxon>
        <taxon>Candidatus Acidulodesulfobacterales</taxon>
        <taxon>Candidatus Acidulodesulfobacterium</taxon>
    </lineage>
</organism>
<evidence type="ECO:0000313" key="3">
    <source>
        <dbReference type="EMBL" id="RZV39863.1"/>
    </source>
</evidence>
<sequence>MFESYKLKKAKAKLELESVNKQLRDIEIQKEKERWEQMPQWEKNIETEILRDKLGLSNGKEHSPKYSAIMAGIWTIVIEGTIFAFLYLVFVWSAPPPEPVYYPGKHSYAVTALNSLLNSNGFFIYGIIGLLLSSLYVYIELYDIYRRGYGH</sequence>
<proteinExistence type="predicted"/>
<dbReference type="Proteomes" id="UP000322454">
    <property type="component" value="Unassembled WGS sequence"/>
</dbReference>
<protein>
    <submittedName>
        <fullName evidence="3">Uncharacterized protein</fullName>
    </submittedName>
</protein>
<accession>A0A520XF96</accession>
<name>A0A520XF96_9DELT</name>